<dbReference type="SUPFAM" id="SSF46689">
    <property type="entry name" value="Homeodomain-like"/>
    <property type="match status" value="1"/>
</dbReference>
<dbReference type="EMBL" id="CATOUU010000513">
    <property type="protein sequence ID" value="CAI9932309.1"/>
    <property type="molecule type" value="Genomic_DNA"/>
</dbReference>
<dbReference type="InterPro" id="IPR009057">
    <property type="entry name" value="Homeodomain-like_sf"/>
</dbReference>
<protein>
    <submittedName>
        <fullName evidence="1">Homeobox-like domain superfamily</fullName>
    </submittedName>
    <submittedName>
        <fullName evidence="2">Homeobox-like_domain superfamily</fullName>
    </submittedName>
</protein>
<reference evidence="2 3" key="2">
    <citation type="submission" date="2024-07" db="EMBL/GenBank/DDBJ databases">
        <authorList>
            <person name="Akdeniz Z."/>
        </authorList>
    </citation>
    <scope>NUCLEOTIDE SEQUENCE [LARGE SCALE GENOMIC DNA]</scope>
</reference>
<reference evidence="1" key="1">
    <citation type="submission" date="2023-06" db="EMBL/GenBank/DDBJ databases">
        <authorList>
            <person name="Kurt Z."/>
        </authorList>
    </citation>
    <scope>NUCLEOTIDE SEQUENCE</scope>
</reference>
<evidence type="ECO:0000313" key="2">
    <source>
        <dbReference type="EMBL" id="CAL6117157.1"/>
    </source>
</evidence>
<proteinExistence type="predicted"/>
<gene>
    <name evidence="1" type="ORF">HINF_LOCUS19954</name>
    <name evidence="2" type="ORF">HINF_LOCUS79330</name>
</gene>
<dbReference type="Proteomes" id="UP001642409">
    <property type="component" value="Unassembled WGS sequence"/>
</dbReference>
<dbReference type="GO" id="GO:0003677">
    <property type="term" value="F:DNA binding"/>
    <property type="evidence" value="ECO:0007669"/>
    <property type="project" value="UniProtKB-KW"/>
</dbReference>
<dbReference type="Gene3D" id="1.20.58.1880">
    <property type="match status" value="1"/>
</dbReference>
<comment type="caution">
    <text evidence="1">The sequence shown here is derived from an EMBL/GenBank/DDBJ whole genome shotgun (WGS) entry which is preliminary data.</text>
</comment>
<evidence type="ECO:0000313" key="3">
    <source>
        <dbReference type="Proteomes" id="UP001642409"/>
    </source>
</evidence>
<organism evidence="1">
    <name type="scientific">Hexamita inflata</name>
    <dbReference type="NCBI Taxonomy" id="28002"/>
    <lineage>
        <taxon>Eukaryota</taxon>
        <taxon>Metamonada</taxon>
        <taxon>Diplomonadida</taxon>
        <taxon>Hexamitidae</taxon>
        <taxon>Hexamitinae</taxon>
        <taxon>Hexamita</taxon>
    </lineage>
</organism>
<dbReference type="EMBL" id="CAXDID020001202">
    <property type="protein sequence ID" value="CAL6117157.1"/>
    <property type="molecule type" value="Genomic_DNA"/>
</dbReference>
<accession>A0AA86P5B3</accession>
<name>A0AA86P5B3_9EUKA</name>
<sequence length="94" mass="11362">MQINDLLKENYLILHQIHQYAHQIHKCKHKSRPLNQKWSDEEGQLMDYALTIFGVNYKALSNVVTSKSKDQVYQRIRYLKDKQRKKQDAQFQQE</sequence>
<keyword evidence="1" id="KW-0371">Homeobox</keyword>
<keyword evidence="3" id="KW-1185">Reference proteome</keyword>
<dbReference type="AlphaFoldDB" id="A0AA86P5B3"/>
<evidence type="ECO:0000313" key="1">
    <source>
        <dbReference type="EMBL" id="CAI9932309.1"/>
    </source>
</evidence>
<keyword evidence="1" id="KW-0238">DNA-binding</keyword>